<feature type="region of interest" description="Disordered" evidence="5">
    <location>
        <begin position="924"/>
        <end position="1130"/>
    </location>
</feature>
<evidence type="ECO:0000313" key="8">
    <source>
        <dbReference type="Proteomes" id="UP001271249"/>
    </source>
</evidence>
<dbReference type="SUPFAM" id="SSF52540">
    <property type="entry name" value="P-loop containing nucleoside triphosphate hydrolases"/>
    <property type="match status" value="2"/>
</dbReference>
<dbReference type="RefSeq" id="WP_320227653.1">
    <property type="nucleotide sequence ID" value="NZ_JAVIJC010000020.1"/>
</dbReference>
<feature type="compositionally biased region" description="Basic and acidic residues" evidence="5">
    <location>
        <begin position="1036"/>
        <end position="1095"/>
    </location>
</feature>
<reference evidence="7 8" key="1">
    <citation type="submission" date="2023-08" db="EMBL/GenBank/DDBJ databases">
        <title>Implementing the SeqCode for naming new Mesorhizobium species isolated from Vachellia karroo root nodules.</title>
        <authorList>
            <person name="Van Lill M."/>
        </authorList>
    </citation>
    <scope>NUCLEOTIDE SEQUENCE [LARGE SCALE GENOMIC DNA]</scope>
    <source>
        <strain evidence="7 8">VK22B</strain>
    </source>
</reference>
<evidence type="ECO:0000256" key="5">
    <source>
        <dbReference type="SAM" id="MobiDB-lite"/>
    </source>
</evidence>
<sequence length="1142" mass="123925">MNIQPKHTQPLILSGRDVTAVLGPTNTGKTHLAIERMVAHESGIIGLPLRLLAREVYTRVCEKVGAHKVALITGEEKIVPAAAKYSVCTVEAMPRETDAAFVAIDEVQLAGDLERGHIFTDRILHLRGRQETLLLGAATMHGILQKLLKGISVVTRPRLSHLAYAGSKKLTRLPRRTAIVAFSADEVYAIAELIRRQQGGAAVVLGALSPRTRNAQVEIFQSGDVDYLVATDAIGMGLNLDLEHVAFAQNRKFDGYQYRNLTAAELGQIAGRAGRHLRDGTFGVTGQVDPLDEDLVKKIEGHDFDPVKVLQWRTADFDFTSLDALKRSIETNAPVEGLTRALPVVDAQALEYLSRDEDIRALASGKERVALLWEACALPDYRKIAPAQHADLIASIYMDLARHGHVDENYMAEQVRRADTTDGDIDTLSHRIAQIRTWTFVSNRPGWLADQLHWQEKTREIEDRLSDALHERLTKRFVDRRTSVLMRRLRENTMPEAEISPTGTVLVEGHHVGELQGFRFTADQSAGGEDAKAVRTAAQKALSTEFEARSERFAACANGDLALGSDGILRWIGAPIGTLVGGDEALKPRLVLLADEQLTGPARDKVAARAERFVNFQIESLLKPLIDLKNAEQLTGIARGIAFQLVEHFGLINRRDIAEEMKSLDQEGRAALRRLGVRFGAYHVFVPALIKPAPAGLVTLLWALKNEGKDKPGFGDVVHALASGRTSVVIDPAFDKTFYKLAGYRNLGRRAVRVDILERLADLIRPATNWKPGLGQRPDGAYDGHAFMVTPPMMSILGATADDMEEILKGLGYRSEAKPAAEVKAKLDALDDAAREAAAAKLAAEEAAHAAQATEAQAAATDTVAEATAEGSEPAAVEAPAEAVAEVAAEPVAGEPAEVPAEVTEEAPAVEDTAAVDITVAPESAESADALTSPSMGEVAARSDAGGGDGTDDVDGTNTAGAGAPPTPALRADPPREGEGKAGETPAEAEEPKPVLLWRQARFDHQRPRHRHDNRRDNRPRGGQPAHEAGAPGDQAGERPAHEGRRDGAGKPRFDRSKFKPRPETGDRREGGERREGRPQGERPDRREGRPDWKGNRQGGKGNAAGDNKPAFQGKPREERPQRFDPDSPFAKLAALRDQLKK</sequence>
<evidence type="ECO:0000313" key="7">
    <source>
        <dbReference type="EMBL" id="MDX8493762.1"/>
    </source>
</evidence>
<dbReference type="EMBL" id="JAVIJC010000020">
    <property type="protein sequence ID" value="MDX8493762.1"/>
    <property type="molecule type" value="Genomic_DNA"/>
</dbReference>
<keyword evidence="8" id="KW-1185">Reference proteome</keyword>
<evidence type="ECO:0000256" key="3">
    <source>
        <dbReference type="ARBA" id="ARBA00022806"/>
    </source>
</evidence>
<dbReference type="Pfam" id="PF22527">
    <property type="entry name" value="DEXQc_Suv3"/>
    <property type="match status" value="1"/>
</dbReference>
<dbReference type="InterPro" id="IPR050699">
    <property type="entry name" value="RNA-DNA_Helicase"/>
</dbReference>
<dbReference type="Pfam" id="PF00271">
    <property type="entry name" value="Helicase_C"/>
    <property type="match status" value="1"/>
</dbReference>
<organism evidence="7 8">
    <name type="scientific">Mesorhizobium captivum</name>
    <dbReference type="NCBI Taxonomy" id="3072319"/>
    <lineage>
        <taxon>Bacteria</taxon>
        <taxon>Pseudomonadati</taxon>
        <taxon>Pseudomonadota</taxon>
        <taxon>Alphaproteobacteria</taxon>
        <taxon>Hyphomicrobiales</taxon>
        <taxon>Phyllobacteriaceae</taxon>
        <taxon>Mesorhizobium</taxon>
    </lineage>
</organism>
<accession>A0ABU4Z6W4</accession>
<dbReference type="SMART" id="SM00490">
    <property type="entry name" value="HELICc"/>
    <property type="match status" value="1"/>
</dbReference>
<keyword evidence="4" id="KW-0067">ATP-binding</keyword>
<evidence type="ECO:0000259" key="6">
    <source>
        <dbReference type="PROSITE" id="PS51194"/>
    </source>
</evidence>
<dbReference type="PANTHER" id="PTHR12131">
    <property type="entry name" value="ATP-DEPENDENT RNA AND DNA HELICASE"/>
    <property type="match status" value="1"/>
</dbReference>
<feature type="compositionally biased region" description="Basic and acidic residues" evidence="5">
    <location>
        <begin position="1115"/>
        <end position="1126"/>
    </location>
</feature>
<keyword evidence="2" id="KW-0378">Hydrolase</keyword>
<feature type="compositionally biased region" description="Basic and acidic residues" evidence="5">
    <location>
        <begin position="973"/>
        <end position="982"/>
    </location>
</feature>
<name>A0ABU4Z6W4_9HYPH</name>
<comment type="caution">
    <text evidence="7">The sequence shown here is derived from an EMBL/GenBank/DDBJ whole genome shotgun (WGS) entry which is preliminary data.</text>
</comment>
<dbReference type="PROSITE" id="PS51194">
    <property type="entry name" value="HELICASE_CTER"/>
    <property type="match status" value="1"/>
</dbReference>
<dbReference type="InterPro" id="IPR055206">
    <property type="entry name" value="DEXQc_SUV3"/>
</dbReference>
<dbReference type="GO" id="GO:0004386">
    <property type="term" value="F:helicase activity"/>
    <property type="evidence" value="ECO:0007669"/>
    <property type="project" value="UniProtKB-KW"/>
</dbReference>
<keyword evidence="1" id="KW-0547">Nucleotide-binding</keyword>
<dbReference type="Proteomes" id="UP001271249">
    <property type="component" value="Unassembled WGS sequence"/>
</dbReference>
<feature type="domain" description="Helicase C-terminal" evidence="6">
    <location>
        <begin position="165"/>
        <end position="325"/>
    </location>
</feature>
<evidence type="ECO:0000256" key="1">
    <source>
        <dbReference type="ARBA" id="ARBA00022741"/>
    </source>
</evidence>
<protein>
    <submittedName>
        <fullName evidence="7">Helicase-related protein</fullName>
    </submittedName>
</protein>
<dbReference type="InterPro" id="IPR001650">
    <property type="entry name" value="Helicase_C-like"/>
</dbReference>
<proteinExistence type="predicted"/>
<dbReference type="PANTHER" id="PTHR12131:SF1">
    <property type="entry name" value="ATP-DEPENDENT RNA HELICASE SUPV3L1, MITOCHONDRIAL-RELATED"/>
    <property type="match status" value="1"/>
</dbReference>
<evidence type="ECO:0000256" key="4">
    <source>
        <dbReference type="ARBA" id="ARBA00022840"/>
    </source>
</evidence>
<dbReference type="Gene3D" id="3.40.50.300">
    <property type="entry name" value="P-loop containing nucleotide triphosphate hydrolases"/>
    <property type="match status" value="2"/>
</dbReference>
<gene>
    <name evidence="7" type="ORF">RFN29_19530</name>
</gene>
<dbReference type="InterPro" id="IPR027417">
    <property type="entry name" value="P-loop_NTPase"/>
</dbReference>
<keyword evidence="3 7" id="KW-0347">Helicase</keyword>
<evidence type="ECO:0000256" key="2">
    <source>
        <dbReference type="ARBA" id="ARBA00022801"/>
    </source>
</evidence>